<protein>
    <submittedName>
        <fullName evidence="2">Uncharacterized protein</fullName>
    </submittedName>
</protein>
<organism evidence="2 3">
    <name type="scientific">Filobasidium floriforme</name>
    <dbReference type="NCBI Taxonomy" id="5210"/>
    <lineage>
        <taxon>Eukaryota</taxon>
        <taxon>Fungi</taxon>
        <taxon>Dikarya</taxon>
        <taxon>Basidiomycota</taxon>
        <taxon>Agaricomycotina</taxon>
        <taxon>Tremellomycetes</taxon>
        <taxon>Filobasidiales</taxon>
        <taxon>Filobasidiaceae</taxon>
        <taxon>Filobasidium</taxon>
    </lineage>
</organism>
<evidence type="ECO:0000313" key="2">
    <source>
        <dbReference type="EMBL" id="KAG7530687.1"/>
    </source>
</evidence>
<sequence length="302" mass="31764">MDQVTGALNEAFALGKNKLGKPDTEKLSGEHAYQDPVTKQWYTVPAGSSASVVSTQSGWSYPQSSSGHSQQFGAPMTPTGIHGQWPDGSSGSSSYLAPGPSAAPYGTSPVDQWSGAPNSSSVYPALTAPIAPYGTPPVNQAPSSYGGQSPPVHSHEPPPYSYAPSTAPTHHSVSQGSYDSNAFQGQQYITHQPLQFDWQGQSQTPLSNTNLSERLWGEVPLEGQPAPTQSPFHQDGNGQGSQGYPPNQAQQGAQGFPPVQNVQWGQPPPSAQFGQYDQPPPPPAGPASQQNPQPGYWGNGSY</sequence>
<gene>
    <name evidence="2" type="ORF">FFLO_04857</name>
</gene>
<comment type="caution">
    <text evidence="2">The sequence shown here is derived from an EMBL/GenBank/DDBJ whole genome shotgun (WGS) entry which is preliminary data.</text>
</comment>
<evidence type="ECO:0000313" key="3">
    <source>
        <dbReference type="Proteomes" id="UP000812966"/>
    </source>
</evidence>
<evidence type="ECO:0000256" key="1">
    <source>
        <dbReference type="SAM" id="MobiDB-lite"/>
    </source>
</evidence>
<dbReference type="AlphaFoldDB" id="A0A8K0NLZ1"/>
<feature type="compositionally biased region" description="Polar residues" evidence="1">
    <location>
        <begin position="171"/>
        <end position="212"/>
    </location>
</feature>
<name>A0A8K0NLZ1_9TREE</name>
<feature type="compositionally biased region" description="Polar residues" evidence="1">
    <location>
        <begin position="53"/>
        <end position="72"/>
    </location>
</feature>
<dbReference type="EMBL" id="JABELV010000111">
    <property type="protein sequence ID" value="KAG7530687.1"/>
    <property type="molecule type" value="Genomic_DNA"/>
</dbReference>
<reference evidence="2" key="1">
    <citation type="submission" date="2020-04" db="EMBL/GenBank/DDBJ databases">
        <title>Analysis of mating type loci in Filobasidium floriforme.</title>
        <authorList>
            <person name="Nowrousian M."/>
        </authorList>
    </citation>
    <scope>NUCLEOTIDE SEQUENCE</scope>
    <source>
        <strain evidence="2">CBS 6242</strain>
    </source>
</reference>
<accession>A0A8K0NLZ1</accession>
<feature type="compositionally biased region" description="Polar residues" evidence="1">
    <location>
        <begin position="109"/>
        <end position="122"/>
    </location>
</feature>
<proteinExistence type="predicted"/>
<feature type="compositionally biased region" description="Polar residues" evidence="1">
    <location>
        <begin position="137"/>
        <end position="147"/>
    </location>
</feature>
<dbReference type="Proteomes" id="UP000812966">
    <property type="component" value="Unassembled WGS sequence"/>
</dbReference>
<feature type="region of interest" description="Disordered" evidence="1">
    <location>
        <begin position="53"/>
        <end position="302"/>
    </location>
</feature>
<feature type="compositionally biased region" description="Low complexity" evidence="1">
    <location>
        <begin position="286"/>
        <end position="295"/>
    </location>
</feature>
<keyword evidence="3" id="KW-1185">Reference proteome</keyword>
<feature type="compositionally biased region" description="Polar residues" evidence="1">
    <location>
        <begin position="242"/>
        <end position="253"/>
    </location>
</feature>